<protein>
    <submittedName>
        <fullName evidence="1">Uncharacterized protein</fullName>
    </submittedName>
</protein>
<dbReference type="EMBL" id="MOOV01000135">
    <property type="protein sequence ID" value="OUB97363.1"/>
    <property type="molecule type" value="Genomic_DNA"/>
</dbReference>
<dbReference type="Proteomes" id="UP000195160">
    <property type="component" value="Unassembled WGS sequence"/>
</dbReference>
<accession>A0A9X6N4K6</accession>
<organism evidence="1 2">
    <name type="scientific">Bacillus thuringiensis subsp. medellin</name>
    <dbReference type="NCBI Taxonomy" id="79672"/>
    <lineage>
        <taxon>Bacteria</taxon>
        <taxon>Bacillati</taxon>
        <taxon>Bacillota</taxon>
        <taxon>Bacilli</taxon>
        <taxon>Bacillales</taxon>
        <taxon>Bacillaceae</taxon>
        <taxon>Bacillus</taxon>
        <taxon>Bacillus cereus group</taxon>
    </lineage>
</organism>
<evidence type="ECO:0000313" key="1">
    <source>
        <dbReference type="EMBL" id="OUB97363.1"/>
    </source>
</evidence>
<evidence type="ECO:0000313" key="2">
    <source>
        <dbReference type="Proteomes" id="UP000195160"/>
    </source>
</evidence>
<comment type="caution">
    <text evidence="1">The sequence shown here is derived from an EMBL/GenBank/DDBJ whole genome shotgun (WGS) entry which is preliminary data.</text>
</comment>
<reference evidence="1 2" key="1">
    <citation type="submission" date="2016-10" db="EMBL/GenBank/DDBJ databases">
        <title>Comparative genomics of Bacillus thuringiensis reveals a path to pathogens against multiple invertebrate hosts.</title>
        <authorList>
            <person name="Zheng J."/>
            <person name="Gao Q."/>
            <person name="Liu H."/>
            <person name="Peng D."/>
            <person name="Ruan L."/>
            <person name="Sun M."/>
        </authorList>
    </citation>
    <scope>NUCLEOTIDE SEQUENCE [LARGE SCALE GENOMIC DNA]</scope>
    <source>
        <strain evidence="1">T30001</strain>
    </source>
</reference>
<gene>
    <name evidence="1" type="ORF">BK784_18325</name>
</gene>
<dbReference type="AlphaFoldDB" id="A0A9X6N4K6"/>
<sequence>MFYHAIFPLFLGISAESTNAIADQSNCLKNKPPLDGKGLLLLPTVTNIYLVKNTYTLKQKLTIFFIVNINIIYIK</sequence>
<proteinExistence type="predicted"/>
<name>A0A9X6N4K6_BACTV</name>